<name>A0A6B9ZMI4_9BACT</name>
<sequence>MKKHLTYLLILCFTLFANAHAADKVKPVKKVKADASCNYYNDLNGKYYCVETSSTCDIAHAWYKESGSTASPQLIVLSKTSSSPCTRFEGYATLPGGGYIVVYVETCTCGNSLTTYVQFHY</sequence>
<dbReference type="AlphaFoldDB" id="A0A6B9ZMI4"/>
<feature type="signal peptide" evidence="1">
    <location>
        <begin position="1"/>
        <end position="21"/>
    </location>
</feature>
<evidence type="ECO:0000256" key="1">
    <source>
        <dbReference type="SAM" id="SignalP"/>
    </source>
</evidence>
<evidence type="ECO:0000313" key="2">
    <source>
        <dbReference type="EMBL" id="QHS63452.1"/>
    </source>
</evidence>
<keyword evidence="1" id="KW-0732">Signal</keyword>
<dbReference type="EMBL" id="CP048113">
    <property type="protein sequence ID" value="QHS63452.1"/>
    <property type="molecule type" value="Genomic_DNA"/>
</dbReference>
<dbReference type="KEGG" id="chih:GWR21_28865"/>
<protein>
    <submittedName>
        <fullName evidence="2">Uncharacterized protein</fullName>
    </submittedName>
</protein>
<organism evidence="2 3">
    <name type="scientific">Chitinophaga agri</name>
    <dbReference type="NCBI Taxonomy" id="2703787"/>
    <lineage>
        <taxon>Bacteria</taxon>
        <taxon>Pseudomonadati</taxon>
        <taxon>Bacteroidota</taxon>
        <taxon>Chitinophagia</taxon>
        <taxon>Chitinophagales</taxon>
        <taxon>Chitinophagaceae</taxon>
        <taxon>Chitinophaga</taxon>
    </lineage>
</organism>
<dbReference type="Proteomes" id="UP000476411">
    <property type="component" value="Chromosome"/>
</dbReference>
<gene>
    <name evidence="2" type="ORF">GWR21_28865</name>
</gene>
<accession>A0A6B9ZMI4</accession>
<dbReference type="RefSeq" id="WP_162335168.1">
    <property type="nucleotide sequence ID" value="NZ_CP048113.1"/>
</dbReference>
<keyword evidence="3" id="KW-1185">Reference proteome</keyword>
<feature type="chain" id="PRO_5025499393" evidence="1">
    <location>
        <begin position="22"/>
        <end position="121"/>
    </location>
</feature>
<reference evidence="2 3" key="1">
    <citation type="submission" date="2020-01" db="EMBL/GenBank/DDBJ databases">
        <title>Complete genome sequence of Chitinophaga sp. H33E-04 isolated from quinoa roots.</title>
        <authorList>
            <person name="Weon H.-Y."/>
            <person name="Lee S.A."/>
        </authorList>
    </citation>
    <scope>NUCLEOTIDE SEQUENCE [LARGE SCALE GENOMIC DNA]</scope>
    <source>
        <strain evidence="2 3">H33E-04</strain>
    </source>
</reference>
<evidence type="ECO:0000313" key="3">
    <source>
        <dbReference type="Proteomes" id="UP000476411"/>
    </source>
</evidence>
<proteinExistence type="predicted"/>